<keyword evidence="2" id="KW-1185">Reference proteome</keyword>
<sequence length="320" mass="35600">MKKPNLCSPARGFLLLQQMISLLLSALLLLMLTHAFVVQWQAFRQQSQLTFLHQTAIQSHTLLQRELSQSGFWAGLDVTQVKPSQPAIPVQGDCHSTGIDSGSFPLAGQIWLTLYAGTVGAANTPACLTNAVKQSDFIQLKHLAGDPLRLADLRANRSYLQQSGLSGRFIRSGDAGLNNQFWYWPYRHEVYYVAKQTLAGESVPVLMRKRLVRNQQGNLTMDTAAVLDGVEMIAVEIGLDLDADGQAEQFIPADQLAAASWGQRQTIRQIRYFVLLRALQAESGYRNEQLYQLGQRQFQARGDPYRRLLISSSVKVAPSA</sequence>
<comment type="caution">
    <text evidence="1">The sequence shown here is derived from an EMBL/GenBank/DDBJ whole genome shotgun (WGS) entry which is preliminary data.</text>
</comment>
<reference evidence="1 2" key="1">
    <citation type="submission" date="2024-09" db="EMBL/GenBank/DDBJ databases">
        <authorList>
            <person name="Sun Q."/>
            <person name="Mori K."/>
        </authorList>
    </citation>
    <scope>NUCLEOTIDE SEQUENCE [LARGE SCALE GENOMIC DNA]</scope>
    <source>
        <strain evidence="1 2">KCTC 23315</strain>
    </source>
</reference>
<proteinExistence type="predicted"/>
<dbReference type="EMBL" id="JBHLXP010000003">
    <property type="protein sequence ID" value="MFC0048930.1"/>
    <property type="molecule type" value="Genomic_DNA"/>
</dbReference>
<protein>
    <submittedName>
        <fullName evidence="1">PilW family protein</fullName>
    </submittedName>
</protein>
<dbReference type="Proteomes" id="UP001589813">
    <property type="component" value="Unassembled WGS sequence"/>
</dbReference>
<gene>
    <name evidence="1" type="ORF">ACFFJP_11605</name>
</gene>
<dbReference type="RefSeq" id="WP_377243876.1">
    <property type="nucleotide sequence ID" value="NZ_JBHLXP010000003.1"/>
</dbReference>
<organism evidence="1 2">
    <name type="scientific">Rheinheimera tilapiae</name>
    <dbReference type="NCBI Taxonomy" id="875043"/>
    <lineage>
        <taxon>Bacteria</taxon>
        <taxon>Pseudomonadati</taxon>
        <taxon>Pseudomonadota</taxon>
        <taxon>Gammaproteobacteria</taxon>
        <taxon>Chromatiales</taxon>
        <taxon>Chromatiaceae</taxon>
        <taxon>Rheinheimera</taxon>
    </lineage>
</organism>
<name>A0ABV6BDK5_9GAMM</name>
<dbReference type="InterPro" id="IPR032092">
    <property type="entry name" value="PilW"/>
</dbReference>
<evidence type="ECO:0000313" key="2">
    <source>
        <dbReference type="Proteomes" id="UP001589813"/>
    </source>
</evidence>
<evidence type="ECO:0000313" key="1">
    <source>
        <dbReference type="EMBL" id="MFC0048930.1"/>
    </source>
</evidence>
<dbReference type="Pfam" id="PF16074">
    <property type="entry name" value="PilW"/>
    <property type="match status" value="1"/>
</dbReference>
<accession>A0ABV6BDK5</accession>